<protein>
    <submittedName>
        <fullName evidence="5">GNAT family N-acetyltransferase</fullName>
        <ecNumber evidence="5">2.3.-.-</ecNumber>
    </submittedName>
</protein>
<dbReference type="EC" id="2.3.-.-" evidence="5"/>
<dbReference type="Proteomes" id="UP001596328">
    <property type="component" value="Unassembled WGS sequence"/>
</dbReference>
<reference evidence="5 6" key="1">
    <citation type="journal article" date="2019" name="Int. J. Syst. Evol. Microbiol.">
        <title>The Global Catalogue of Microorganisms (GCM) 10K type strain sequencing project: providing services to taxonomists for standard genome sequencing and annotation.</title>
        <authorList>
            <consortium name="The Broad Institute Genomics Platform"/>
            <consortium name="The Broad Institute Genome Sequencing Center for Infectious Disease"/>
            <person name="Wu L."/>
            <person name="Ma J."/>
        </authorList>
    </citation>
    <scope>NUCLEOTIDE SEQUENCE [LARGE SCALE GENOMIC DNA]</scope>
    <source>
        <strain evidence="5 6">NBRC 111368</strain>
    </source>
</reference>
<dbReference type="Pfam" id="PF13302">
    <property type="entry name" value="Acetyltransf_3"/>
    <property type="match status" value="1"/>
</dbReference>
<evidence type="ECO:0000256" key="1">
    <source>
        <dbReference type="ARBA" id="ARBA00022679"/>
    </source>
</evidence>
<proteinExistence type="inferred from homology"/>
<evidence type="ECO:0000256" key="3">
    <source>
        <dbReference type="ARBA" id="ARBA00038502"/>
    </source>
</evidence>
<comment type="caution">
    <text evidence="5">The sequence shown here is derived from an EMBL/GenBank/DDBJ whole genome shotgun (WGS) entry which is preliminary data.</text>
</comment>
<keyword evidence="1 5" id="KW-0808">Transferase</keyword>
<evidence type="ECO:0000313" key="6">
    <source>
        <dbReference type="Proteomes" id="UP001596328"/>
    </source>
</evidence>
<sequence>MPGPIVERGDRVTLRTAEKGDAAFLQRASTDPDIRYPLGTVSPHAKHEVEEYIEEGDDDDGVQFLVCLDGPDAPTGHPDEEEEDAIEPIGAVMANHVDWDRPSLAWWLLPERQGEGYGREAATLFLDHLFRTYDVHGLSADAYDFNEASQGLLESLGFTREGRGREVRFVDGEYRDAVNFGILRREWEERRSDAEDGEASDRIE</sequence>
<feature type="domain" description="N-acetyltransferase" evidence="4">
    <location>
        <begin position="12"/>
        <end position="181"/>
    </location>
</feature>
<evidence type="ECO:0000313" key="5">
    <source>
        <dbReference type="EMBL" id="MFC6725298.1"/>
    </source>
</evidence>
<accession>A0ABD5S227</accession>
<dbReference type="SUPFAM" id="SSF55729">
    <property type="entry name" value="Acyl-CoA N-acyltransferases (Nat)"/>
    <property type="match status" value="1"/>
</dbReference>
<name>A0ABD5S227_9EURY</name>
<dbReference type="InterPro" id="IPR051531">
    <property type="entry name" value="N-acetyltransferase"/>
</dbReference>
<evidence type="ECO:0000259" key="4">
    <source>
        <dbReference type="PROSITE" id="PS51186"/>
    </source>
</evidence>
<dbReference type="GO" id="GO:0016746">
    <property type="term" value="F:acyltransferase activity"/>
    <property type="evidence" value="ECO:0007669"/>
    <property type="project" value="UniProtKB-KW"/>
</dbReference>
<dbReference type="AlphaFoldDB" id="A0ABD5S227"/>
<dbReference type="InterPro" id="IPR000182">
    <property type="entry name" value="GNAT_dom"/>
</dbReference>
<organism evidence="5 6">
    <name type="scientific">Halobium palmae</name>
    <dbReference type="NCBI Taxonomy" id="1776492"/>
    <lineage>
        <taxon>Archaea</taxon>
        <taxon>Methanobacteriati</taxon>
        <taxon>Methanobacteriota</taxon>
        <taxon>Stenosarchaea group</taxon>
        <taxon>Halobacteria</taxon>
        <taxon>Halobacteriales</taxon>
        <taxon>Haloferacaceae</taxon>
        <taxon>Halobium</taxon>
    </lineage>
</organism>
<comment type="similarity">
    <text evidence="3">Belongs to the acetyltransferase family. RimJ subfamily.</text>
</comment>
<keyword evidence="2 5" id="KW-0012">Acyltransferase</keyword>
<dbReference type="EMBL" id="JBHSWU010000463">
    <property type="protein sequence ID" value="MFC6725298.1"/>
    <property type="molecule type" value="Genomic_DNA"/>
</dbReference>
<dbReference type="PANTHER" id="PTHR43792:SF8">
    <property type="entry name" value="[RIBOSOMAL PROTEIN US5]-ALANINE N-ACETYLTRANSFERASE"/>
    <property type="match status" value="1"/>
</dbReference>
<evidence type="ECO:0000256" key="2">
    <source>
        <dbReference type="ARBA" id="ARBA00023315"/>
    </source>
</evidence>
<gene>
    <name evidence="5" type="ORF">ACFQE1_13145</name>
</gene>
<keyword evidence="6" id="KW-1185">Reference proteome</keyword>
<dbReference type="PANTHER" id="PTHR43792">
    <property type="entry name" value="GNAT FAMILY, PUTATIVE (AFU_ORTHOLOGUE AFUA_3G00765)-RELATED-RELATED"/>
    <property type="match status" value="1"/>
</dbReference>
<dbReference type="InterPro" id="IPR016181">
    <property type="entry name" value="Acyl_CoA_acyltransferase"/>
</dbReference>
<dbReference type="PROSITE" id="PS51186">
    <property type="entry name" value="GNAT"/>
    <property type="match status" value="1"/>
</dbReference>
<dbReference type="Gene3D" id="3.40.630.30">
    <property type="match status" value="1"/>
</dbReference>